<dbReference type="EMBL" id="KQ964259">
    <property type="protein sequence ID" value="KXJ88308.1"/>
    <property type="molecule type" value="Genomic_DNA"/>
</dbReference>
<keyword evidence="3" id="KW-1185">Reference proteome</keyword>
<dbReference type="AlphaFoldDB" id="A0A136ITV2"/>
<proteinExistence type="predicted"/>
<feature type="region of interest" description="Disordered" evidence="1">
    <location>
        <begin position="1"/>
        <end position="36"/>
    </location>
</feature>
<evidence type="ECO:0000313" key="3">
    <source>
        <dbReference type="Proteomes" id="UP000070501"/>
    </source>
</evidence>
<sequence length="94" mass="10072">MRHSGIAPSQIAPAPARHRSALGGRPKLLPGGRPKNISSLLHAGERESCRCLTRRCCTPSLLSYCLTLRRASPPPCQTNIAPTRSFDTAALPLS</sequence>
<accession>A0A136ITV2</accession>
<reference evidence="3" key="1">
    <citation type="submission" date="2016-02" db="EMBL/GenBank/DDBJ databases">
        <title>Draft genome sequence of Microdochium bolleyi, a fungal endophyte of beachgrass.</title>
        <authorList>
            <consortium name="DOE Joint Genome Institute"/>
            <person name="David A.S."/>
            <person name="May G."/>
            <person name="Haridas S."/>
            <person name="Lim J."/>
            <person name="Wang M."/>
            <person name="Labutti K."/>
            <person name="Lipzen A."/>
            <person name="Barry K."/>
            <person name="Grigoriev I.V."/>
        </authorList>
    </citation>
    <scope>NUCLEOTIDE SEQUENCE [LARGE SCALE GENOMIC DNA]</scope>
    <source>
        <strain evidence="3">J235TASD1</strain>
    </source>
</reference>
<evidence type="ECO:0000256" key="1">
    <source>
        <dbReference type="SAM" id="MobiDB-lite"/>
    </source>
</evidence>
<dbReference type="InParanoid" id="A0A136ITV2"/>
<dbReference type="Proteomes" id="UP000070501">
    <property type="component" value="Unassembled WGS sequence"/>
</dbReference>
<name>A0A136ITV2_9PEZI</name>
<organism evidence="2 3">
    <name type="scientific">Microdochium bolleyi</name>
    <dbReference type="NCBI Taxonomy" id="196109"/>
    <lineage>
        <taxon>Eukaryota</taxon>
        <taxon>Fungi</taxon>
        <taxon>Dikarya</taxon>
        <taxon>Ascomycota</taxon>
        <taxon>Pezizomycotina</taxon>
        <taxon>Sordariomycetes</taxon>
        <taxon>Xylariomycetidae</taxon>
        <taxon>Xylariales</taxon>
        <taxon>Microdochiaceae</taxon>
        <taxon>Microdochium</taxon>
    </lineage>
</organism>
<feature type="compositionally biased region" description="Low complexity" evidence="1">
    <location>
        <begin position="22"/>
        <end position="35"/>
    </location>
</feature>
<protein>
    <submittedName>
        <fullName evidence="2">Uncharacterized protein</fullName>
    </submittedName>
</protein>
<evidence type="ECO:0000313" key="2">
    <source>
        <dbReference type="EMBL" id="KXJ88308.1"/>
    </source>
</evidence>
<gene>
    <name evidence="2" type="ORF">Micbo1qcDRAFT_19764</name>
</gene>